<dbReference type="Proteomes" id="UP000240621">
    <property type="component" value="Unassembled WGS sequence"/>
</dbReference>
<feature type="signal peptide" evidence="1">
    <location>
        <begin position="1"/>
        <end position="24"/>
    </location>
</feature>
<dbReference type="PANTHER" id="PTHR40593">
    <property type="entry name" value="PENICILLIN-BINDING PROTEIN ACTIVATOR LPOB"/>
    <property type="match status" value="1"/>
</dbReference>
<dbReference type="AlphaFoldDB" id="A0A2P8C8E0"/>
<dbReference type="GO" id="GO:0009252">
    <property type="term" value="P:peptidoglycan biosynthetic process"/>
    <property type="evidence" value="ECO:0007669"/>
    <property type="project" value="TreeGrafter"/>
</dbReference>
<dbReference type="InterPro" id="IPR014094">
    <property type="entry name" value="LpoB"/>
</dbReference>
<reference evidence="3 4" key="1">
    <citation type="submission" date="2018-03" db="EMBL/GenBank/DDBJ databases">
        <title>Genomic Encyclopedia of Archaeal and Bacterial Type Strains, Phase II (KMG-II): from individual species to whole genera.</title>
        <authorList>
            <person name="Goeker M."/>
        </authorList>
    </citation>
    <scope>NUCLEOTIDE SEQUENCE [LARGE SCALE GENOMIC DNA]</scope>
    <source>
        <strain evidence="3 4">DSM 27267</strain>
    </source>
</reference>
<name>A0A2P8C8E0_9BACT</name>
<feature type="chain" id="PRO_5015187967" description="Penicillin-binding protein activator LpoB" evidence="1">
    <location>
        <begin position="25"/>
        <end position="194"/>
    </location>
</feature>
<keyword evidence="1" id="KW-0732">Signal</keyword>
<evidence type="ECO:0000313" key="4">
    <source>
        <dbReference type="Proteomes" id="UP000240621"/>
    </source>
</evidence>
<accession>A0A2P8C8E0</accession>
<dbReference type="EMBL" id="BLAU01000001">
    <property type="protein sequence ID" value="GET21684.1"/>
    <property type="molecule type" value="Genomic_DNA"/>
</dbReference>
<dbReference type="OrthoDB" id="9803653at2"/>
<dbReference type="GO" id="GO:0030234">
    <property type="term" value="F:enzyme regulator activity"/>
    <property type="evidence" value="ECO:0007669"/>
    <property type="project" value="TreeGrafter"/>
</dbReference>
<evidence type="ECO:0000313" key="5">
    <source>
        <dbReference type="Proteomes" id="UP000396862"/>
    </source>
</evidence>
<dbReference type="EMBL" id="PYGC01000010">
    <property type="protein sequence ID" value="PSK81231.1"/>
    <property type="molecule type" value="Genomic_DNA"/>
</dbReference>
<protein>
    <recommendedName>
        <fullName evidence="6">Penicillin-binding protein activator LpoB</fullName>
    </recommendedName>
</protein>
<dbReference type="GO" id="GO:0031241">
    <property type="term" value="C:periplasmic side of cell outer membrane"/>
    <property type="evidence" value="ECO:0007669"/>
    <property type="project" value="TreeGrafter"/>
</dbReference>
<dbReference type="Proteomes" id="UP000396862">
    <property type="component" value="Unassembled WGS sequence"/>
</dbReference>
<evidence type="ECO:0000313" key="3">
    <source>
        <dbReference type="EMBL" id="PSK81231.1"/>
    </source>
</evidence>
<sequence length="194" mass="22323">MKRQMRLFALIAFALILGSCSRQVTRVATDQAIDLSGRWNDTDSRLTAQALTEQVLNQRWLEDFERTHGRKPVVVVGLVYNKSHEHIDTDTYIKDIERSFINSGKVRLVQAGAKRDELRAERQDQNTYASPSTAAQWARELGADFIMQGDISSIVDSYKREKVVYYQVNEELTNLETNEVVWMGEKKIKKAIRN</sequence>
<dbReference type="Gene3D" id="3.40.50.10610">
    <property type="entry name" value="ABC-type transport auxiliary lipoprotein component"/>
    <property type="match status" value="1"/>
</dbReference>
<evidence type="ECO:0000313" key="2">
    <source>
        <dbReference type="EMBL" id="GET21684.1"/>
    </source>
</evidence>
<dbReference type="PANTHER" id="PTHR40593:SF1">
    <property type="entry name" value="PENICILLIN-BINDING PROTEIN ACTIVATOR LPOB"/>
    <property type="match status" value="1"/>
</dbReference>
<dbReference type="PROSITE" id="PS51257">
    <property type="entry name" value="PROKAR_LIPOPROTEIN"/>
    <property type="match status" value="1"/>
</dbReference>
<gene>
    <name evidence="3" type="ORF">CLV93_11015</name>
    <name evidence="2" type="ORF">JCM18694_19300</name>
</gene>
<proteinExistence type="predicted"/>
<comment type="caution">
    <text evidence="3">The sequence shown here is derived from an EMBL/GenBank/DDBJ whole genome shotgun (WGS) entry which is preliminary data.</text>
</comment>
<dbReference type="Pfam" id="PF13036">
    <property type="entry name" value="LpoB"/>
    <property type="match status" value="1"/>
</dbReference>
<keyword evidence="5" id="KW-1185">Reference proteome</keyword>
<reference evidence="2 5" key="2">
    <citation type="submission" date="2019-10" db="EMBL/GenBank/DDBJ databases">
        <title>Prolixibacter strains distinguished by the presence of nitrate reductase genes were adept at nitrate-dependent anaerobic corrosion of metallic iron and carbon steel.</title>
        <authorList>
            <person name="Iino T."/>
            <person name="Shono N."/>
            <person name="Ito K."/>
            <person name="Nakamura R."/>
            <person name="Sueoka K."/>
            <person name="Harayama S."/>
            <person name="Ohkuma M."/>
        </authorList>
    </citation>
    <scope>NUCLEOTIDE SEQUENCE [LARGE SCALE GENOMIC DNA]</scope>
    <source>
        <strain evidence="2 5">MIC1-1</strain>
    </source>
</reference>
<evidence type="ECO:0008006" key="6">
    <source>
        <dbReference type="Google" id="ProtNLM"/>
    </source>
</evidence>
<organism evidence="3 4">
    <name type="scientific">Prolixibacter denitrificans</name>
    <dbReference type="NCBI Taxonomy" id="1541063"/>
    <lineage>
        <taxon>Bacteria</taxon>
        <taxon>Pseudomonadati</taxon>
        <taxon>Bacteroidota</taxon>
        <taxon>Bacteroidia</taxon>
        <taxon>Marinilabiliales</taxon>
        <taxon>Prolixibacteraceae</taxon>
        <taxon>Prolixibacter</taxon>
    </lineage>
</organism>
<dbReference type="RefSeq" id="WP_106543228.1">
    <property type="nucleotide sequence ID" value="NZ_BLAU01000001.1"/>
</dbReference>
<evidence type="ECO:0000256" key="1">
    <source>
        <dbReference type="SAM" id="SignalP"/>
    </source>
</evidence>